<dbReference type="AlphaFoldDB" id="A0A918ARI5"/>
<accession>A0A918ARI5</accession>
<dbReference type="RefSeq" id="WP_189226132.1">
    <property type="nucleotide sequence ID" value="NZ_BMRG01000014.1"/>
</dbReference>
<dbReference type="PANTHER" id="PTHR43162:SF1">
    <property type="entry name" value="PRESTALK A DIFFERENTIATION PROTEIN A"/>
    <property type="match status" value="1"/>
</dbReference>
<evidence type="ECO:0000313" key="3">
    <source>
        <dbReference type="Proteomes" id="UP000639606"/>
    </source>
</evidence>
<dbReference type="InterPro" id="IPR008030">
    <property type="entry name" value="NmrA-like"/>
</dbReference>
<evidence type="ECO:0000259" key="1">
    <source>
        <dbReference type="Pfam" id="PF05368"/>
    </source>
</evidence>
<name>A0A918ARI5_9PSEU</name>
<organism evidence="2 3">
    <name type="scientific">Saccharothrix coeruleofusca</name>
    <dbReference type="NCBI Taxonomy" id="33919"/>
    <lineage>
        <taxon>Bacteria</taxon>
        <taxon>Bacillati</taxon>
        <taxon>Actinomycetota</taxon>
        <taxon>Actinomycetes</taxon>
        <taxon>Pseudonocardiales</taxon>
        <taxon>Pseudonocardiaceae</taxon>
        <taxon>Saccharothrix</taxon>
    </lineage>
</organism>
<feature type="domain" description="NmrA-like" evidence="1">
    <location>
        <begin position="6"/>
        <end position="228"/>
    </location>
</feature>
<dbReference type="InterPro" id="IPR036291">
    <property type="entry name" value="NAD(P)-bd_dom_sf"/>
</dbReference>
<dbReference type="Proteomes" id="UP000639606">
    <property type="component" value="Unassembled WGS sequence"/>
</dbReference>
<proteinExistence type="predicted"/>
<evidence type="ECO:0000313" key="2">
    <source>
        <dbReference type="EMBL" id="GGP73814.1"/>
    </source>
</evidence>
<dbReference type="PANTHER" id="PTHR43162">
    <property type="match status" value="1"/>
</dbReference>
<dbReference type="InterPro" id="IPR051604">
    <property type="entry name" value="Ergot_Alk_Oxidoreductase"/>
</dbReference>
<dbReference type="Gene3D" id="3.40.50.720">
    <property type="entry name" value="NAD(P)-binding Rossmann-like Domain"/>
    <property type="match status" value="1"/>
</dbReference>
<sequence>MSGYSGKVLAVGAAGEFAGLVVPALAKRGVRVRGLVRREEQAAGVLSRGAEEVAVADLTDRDSVRKALAGVDRAFYIAPAFARHEADIGRAFVADAVAAGVTRIVFSSVVHPVLSALINHAAKAPVEEAVLDAGLEFTFLHPVLYFQMLRRGWRSAVDTGVLAEPWSADTRFSRVDYRDVAEVAARALSGDDLLSGTFDLAAPGELSRHDVAALITEVAGRPVRAERAEPGPGTPPPMRAMFEHYDRIGLTANPLPLRAALGREPRSLRAYFEELAQEESQA</sequence>
<dbReference type="EMBL" id="BMRG01000014">
    <property type="protein sequence ID" value="GGP73814.1"/>
    <property type="molecule type" value="Genomic_DNA"/>
</dbReference>
<dbReference type="SUPFAM" id="SSF51735">
    <property type="entry name" value="NAD(P)-binding Rossmann-fold domains"/>
    <property type="match status" value="1"/>
</dbReference>
<protein>
    <recommendedName>
        <fullName evidence="1">NmrA-like domain-containing protein</fullName>
    </recommendedName>
</protein>
<reference evidence="2" key="1">
    <citation type="journal article" date="2014" name="Int. J. Syst. Evol. Microbiol.">
        <title>Complete genome sequence of Corynebacterium casei LMG S-19264T (=DSM 44701T), isolated from a smear-ripened cheese.</title>
        <authorList>
            <consortium name="US DOE Joint Genome Institute (JGI-PGF)"/>
            <person name="Walter F."/>
            <person name="Albersmeier A."/>
            <person name="Kalinowski J."/>
            <person name="Ruckert C."/>
        </authorList>
    </citation>
    <scope>NUCLEOTIDE SEQUENCE</scope>
    <source>
        <strain evidence="2">JCM 3313</strain>
    </source>
</reference>
<keyword evidence="3" id="KW-1185">Reference proteome</keyword>
<gene>
    <name evidence="2" type="ORF">GCM10010185_54050</name>
</gene>
<comment type="caution">
    <text evidence="2">The sequence shown here is derived from an EMBL/GenBank/DDBJ whole genome shotgun (WGS) entry which is preliminary data.</text>
</comment>
<dbReference type="Gene3D" id="3.90.25.10">
    <property type="entry name" value="UDP-galactose 4-epimerase, domain 1"/>
    <property type="match status" value="1"/>
</dbReference>
<dbReference type="Pfam" id="PF05368">
    <property type="entry name" value="NmrA"/>
    <property type="match status" value="1"/>
</dbReference>
<reference evidence="2" key="2">
    <citation type="submission" date="2020-09" db="EMBL/GenBank/DDBJ databases">
        <authorList>
            <person name="Sun Q."/>
            <person name="Ohkuma M."/>
        </authorList>
    </citation>
    <scope>NUCLEOTIDE SEQUENCE</scope>
    <source>
        <strain evidence="2">JCM 3313</strain>
    </source>
</reference>